<feature type="region of interest" description="Disordered" evidence="1">
    <location>
        <begin position="57"/>
        <end position="110"/>
    </location>
</feature>
<name>A0A1H8LLU8_9RHOB</name>
<keyword evidence="3" id="KW-1185">Reference proteome</keyword>
<dbReference type="Proteomes" id="UP000198893">
    <property type="component" value="Unassembled WGS sequence"/>
</dbReference>
<dbReference type="EMBL" id="FODS01000001">
    <property type="protein sequence ID" value="SEO06077.1"/>
    <property type="molecule type" value="Genomic_DNA"/>
</dbReference>
<feature type="compositionally biased region" description="Low complexity" evidence="1">
    <location>
        <begin position="77"/>
        <end position="86"/>
    </location>
</feature>
<evidence type="ECO:0000313" key="2">
    <source>
        <dbReference type="EMBL" id="SEO06077.1"/>
    </source>
</evidence>
<reference evidence="2 3" key="1">
    <citation type="submission" date="2016-10" db="EMBL/GenBank/DDBJ databases">
        <authorList>
            <person name="de Groot N.N."/>
        </authorList>
    </citation>
    <scope>NUCLEOTIDE SEQUENCE [LARGE SCALE GENOMIC DNA]</scope>
    <source>
        <strain evidence="2 3">DSM 27842</strain>
    </source>
</reference>
<gene>
    <name evidence="2" type="ORF">SAMN04490248_101202</name>
</gene>
<sequence>MRFGAALPFAIVCANVSVGADFMIQAQAAGGVFTLRDYGRSVWDRMDAMGTEAVELASTASGETGPEDTPAPPAPVMTARPAKPAAMTPPAPPDPKPVVRRETRGVSGFGAGNCTQVGAMKRCTIGD</sequence>
<protein>
    <submittedName>
        <fullName evidence="2">Uncharacterized protein</fullName>
    </submittedName>
</protein>
<dbReference type="AlphaFoldDB" id="A0A1H8LLU8"/>
<organism evidence="2 3">
    <name type="scientific">Salinihabitans flavidus</name>
    <dbReference type="NCBI Taxonomy" id="569882"/>
    <lineage>
        <taxon>Bacteria</taxon>
        <taxon>Pseudomonadati</taxon>
        <taxon>Pseudomonadota</taxon>
        <taxon>Alphaproteobacteria</taxon>
        <taxon>Rhodobacterales</taxon>
        <taxon>Roseobacteraceae</taxon>
        <taxon>Salinihabitans</taxon>
    </lineage>
</organism>
<accession>A0A1H8LLU8</accession>
<feature type="compositionally biased region" description="Pro residues" evidence="1">
    <location>
        <begin position="87"/>
        <end position="96"/>
    </location>
</feature>
<proteinExistence type="predicted"/>
<evidence type="ECO:0000256" key="1">
    <source>
        <dbReference type="SAM" id="MobiDB-lite"/>
    </source>
</evidence>
<evidence type="ECO:0000313" key="3">
    <source>
        <dbReference type="Proteomes" id="UP000198893"/>
    </source>
</evidence>
<dbReference type="RefSeq" id="WP_093114768.1">
    <property type="nucleotide sequence ID" value="NZ_FODS01000001.1"/>
</dbReference>
<dbReference type="STRING" id="569882.SAMN04490248_101202"/>